<dbReference type="PANTHER" id="PTHR37299:SF1">
    <property type="entry name" value="STAGE 0 SPORULATION PROTEIN A HOMOLOG"/>
    <property type="match status" value="1"/>
</dbReference>
<dbReference type="SMART" id="SM00850">
    <property type="entry name" value="LytTR"/>
    <property type="match status" value="1"/>
</dbReference>
<gene>
    <name evidence="6" type="ORF">RZO55_12070</name>
</gene>
<dbReference type="SMART" id="SM00448">
    <property type="entry name" value="REC"/>
    <property type="match status" value="1"/>
</dbReference>
<evidence type="ECO:0000256" key="1">
    <source>
        <dbReference type="ARBA" id="ARBA00018672"/>
    </source>
</evidence>
<dbReference type="EMBL" id="JAWONS010000186">
    <property type="protein sequence ID" value="MDW2798310.1"/>
    <property type="molecule type" value="Genomic_DNA"/>
</dbReference>
<evidence type="ECO:0000259" key="4">
    <source>
        <dbReference type="PROSITE" id="PS50110"/>
    </source>
</evidence>
<reference evidence="6 7" key="1">
    <citation type="submission" date="2023-10" db="EMBL/GenBank/DDBJ databases">
        <title>A novel Glycoside Hydrolase 43-Like Enzyme from Clostrdium boliviensis is an Endo-xylanase, and a Candidate for Xylooligosaccharides Production from Different Xylan Substrates.</title>
        <authorList>
            <person name="Alvarez M.T."/>
            <person name="Rocabado-Villegas L.R."/>
            <person name="Salas-Veizaga D.M."/>
            <person name="Linares-Pasten J.A."/>
            <person name="Gudmundsdottir E.E."/>
            <person name="Hreggvidsson G.O."/>
            <person name="Adlercreutz P."/>
            <person name="Nordberg Karlsson E."/>
        </authorList>
    </citation>
    <scope>NUCLEOTIDE SEQUENCE [LARGE SCALE GENOMIC DNA]</scope>
    <source>
        <strain evidence="6 7">E-1</strain>
    </source>
</reference>
<name>A0ABU4GL23_9CLOT</name>
<organism evidence="6 7">
    <name type="scientific">Clostridium boliviensis</name>
    <dbReference type="NCBI Taxonomy" id="318465"/>
    <lineage>
        <taxon>Bacteria</taxon>
        <taxon>Bacillati</taxon>
        <taxon>Bacillota</taxon>
        <taxon>Clostridia</taxon>
        <taxon>Eubacteriales</taxon>
        <taxon>Clostridiaceae</taxon>
        <taxon>Clostridium</taxon>
    </lineage>
</organism>
<dbReference type="PROSITE" id="PS50110">
    <property type="entry name" value="RESPONSE_REGULATORY"/>
    <property type="match status" value="1"/>
</dbReference>
<dbReference type="Proteomes" id="UP001276854">
    <property type="component" value="Unassembled WGS sequence"/>
</dbReference>
<keyword evidence="7" id="KW-1185">Reference proteome</keyword>
<keyword evidence="6" id="KW-0238">DNA-binding</keyword>
<evidence type="ECO:0000259" key="5">
    <source>
        <dbReference type="PROSITE" id="PS50930"/>
    </source>
</evidence>
<feature type="domain" description="HTH LytTR-type" evidence="5">
    <location>
        <begin position="143"/>
        <end position="205"/>
    </location>
</feature>
<evidence type="ECO:0000313" key="7">
    <source>
        <dbReference type="Proteomes" id="UP001276854"/>
    </source>
</evidence>
<evidence type="ECO:0000313" key="6">
    <source>
        <dbReference type="EMBL" id="MDW2798310.1"/>
    </source>
</evidence>
<proteinExistence type="predicted"/>
<dbReference type="InterPro" id="IPR001789">
    <property type="entry name" value="Sig_transdc_resp-reg_receiver"/>
</dbReference>
<evidence type="ECO:0000256" key="2">
    <source>
        <dbReference type="ARBA" id="ARBA00024867"/>
    </source>
</evidence>
<dbReference type="Pfam" id="PF00072">
    <property type="entry name" value="Response_reg"/>
    <property type="match status" value="1"/>
</dbReference>
<dbReference type="InterPro" id="IPR011006">
    <property type="entry name" value="CheY-like_superfamily"/>
</dbReference>
<comment type="caution">
    <text evidence="6">The sequence shown here is derived from an EMBL/GenBank/DDBJ whole genome shotgun (WGS) entry which is preliminary data.</text>
</comment>
<dbReference type="RefSeq" id="WP_318064550.1">
    <property type="nucleotide sequence ID" value="NZ_JAWONS010000186.1"/>
</dbReference>
<protein>
    <recommendedName>
        <fullName evidence="1">Stage 0 sporulation protein A homolog</fullName>
    </recommendedName>
</protein>
<comment type="function">
    <text evidence="2">May play the central regulatory role in sporulation. It may be an element of the effector pathway responsible for the activation of sporulation genes in response to nutritional stress. Spo0A may act in concert with spo0H (a sigma factor) to control the expression of some genes that are critical to the sporulation process.</text>
</comment>
<dbReference type="PROSITE" id="PS50930">
    <property type="entry name" value="HTH_LYTTR"/>
    <property type="match status" value="1"/>
</dbReference>
<sequence>MENIHIVVCDDEVSAVKLIKERLILILTPLIKFACYEYTDPYEVVNLAKDTHIDLLLIDIEMPDIKGFDVVKEVRRHNNQILVLFITNMDMYVYESFKFQPFRFIRKSHMDELNEALVSAVTIIKNNMEIFNIPINLVTNKEVKVNDIIYFESLHNNVKVVLNGDSYVYRSTLKHIEKQLEGKKFVRIHSGFLVNLKYVYLIRETIVEVNCSNKKILLPLSRNRRINLISEYKRSLR</sequence>
<dbReference type="PANTHER" id="PTHR37299">
    <property type="entry name" value="TRANSCRIPTIONAL REGULATOR-RELATED"/>
    <property type="match status" value="1"/>
</dbReference>
<dbReference type="SUPFAM" id="SSF52172">
    <property type="entry name" value="CheY-like"/>
    <property type="match status" value="1"/>
</dbReference>
<dbReference type="Pfam" id="PF04397">
    <property type="entry name" value="LytTR"/>
    <property type="match status" value="1"/>
</dbReference>
<feature type="domain" description="Response regulatory" evidence="4">
    <location>
        <begin position="5"/>
        <end position="122"/>
    </location>
</feature>
<dbReference type="InterPro" id="IPR046947">
    <property type="entry name" value="LytR-like"/>
</dbReference>
<dbReference type="GO" id="GO:0003677">
    <property type="term" value="F:DNA binding"/>
    <property type="evidence" value="ECO:0007669"/>
    <property type="project" value="UniProtKB-KW"/>
</dbReference>
<dbReference type="Gene3D" id="2.40.50.1020">
    <property type="entry name" value="LytTr DNA-binding domain"/>
    <property type="match status" value="1"/>
</dbReference>
<accession>A0ABU4GL23</accession>
<keyword evidence="3" id="KW-0597">Phosphoprotein</keyword>
<feature type="modified residue" description="4-aspartylphosphate" evidence="3">
    <location>
        <position position="59"/>
    </location>
</feature>
<dbReference type="Gene3D" id="3.40.50.2300">
    <property type="match status" value="1"/>
</dbReference>
<evidence type="ECO:0000256" key="3">
    <source>
        <dbReference type="PROSITE-ProRule" id="PRU00169"/>
    </source>
</evidence>
<dbReference type="InterPro" id="IPR007492">
    <property type="entry name" value="LytTR_DNA-bd_dom"/>
</dbReference>